<reference evidence="10 11" key="1">
    <citation type="submission" date="2015-09" db="EMBL/GenBank/DDBJ databases">
        <title>Draft genome of a European isolate of the apple canker pathogen Neonectria ditissima.</title>
        <authorList>
            <person name="Gomez-Cortecero A."/>
            <person name="Harrison R.J."/>
            <person name="Armitage A.D."/>
        </authorList>
    </citation>
    <scope>NUCLEOTIDE SEQUENCE [LARGE SCALE GENOMIC DNA]</scope>
    <source>
        <strain evidence="10 11">R09/05</strain>
    </source>
</reference>
<dbReference type="Proteomes" id="UP000050424">
    <property type="component" value="Unassembled WGS sequence"/>
</dbReference>
<evidence type="ECO:0000256" key="1">
    <source>
        <dbReference type="ARBA" id="ARBA00004141"/>
    </source>
</evidence>
<keyword evidence="2 7" id="KW-0812">Transmembrane</keyword>
<feature type="transmembrane region" description="Helical" evidence="7">
    <location>
        <begin position="211"/>
        <end position="231"/>
    </location>
</feature>
<evidence type="ECO:0000313" key="11">
    <source>
        <dbReference type="Proteomes" id="UP000050424"/>
    </source>
</evidence>
<feature type="chain" id="PRO_5006135022" description="Rhodopsin domain-containing protein" evidence="8">
    <location>
        <begin position="18"/>
        <end position="486"/>
    </location>
</feature>
<dbReference type="AlphaFoldDB" id="A0A0P7AS55"/>
<evidence type="ECO:0000256" key="2">
    <source>
        <dbReference type="ARBA" id="ARBA00022692"/>
    </source>
</evidence>
<keyword evidence="8" id="KW-0732">Signal</keyword>
<dbReference type="Pfam" id="PF20684">
    <property type="entry name" value="Fung_rhodopsin"/>
    <property type="match status" value="1"/>
</dbReference>
<evidence type="ECO:0000256" key="5">
    <source>
        <dbReference type="ARBA" id="ARBA00038359"/>
    </source>
</evidence>
<comment type="subcellular location">
    <subcellularLocation>
        <location evidence="1">Membrane</location>
        <topology evidence="1">Multi-pass membrane protein</topology>
    </subcellularLocation>
</comment>
<evidence type="ECO:0000256" key="3">
    <source>
        <dbReference type="ARBA" id="ARBA00022989"/>
    </source>
</evidence>
<organism evidence="10 11">
    <name type="scientific">Neonectria ditissima</name>
    <dbReference type="NCBI Taxonomy" id="78410"/>
    <lineage>
        <taxon>Eukaryota</taxon>
        <taxon>Fungi</taxon>
        <taxon>Dikarya</taxon>
        <taxon>Ascomycota</taxon>
        <taxon>Pezizomycotina</taxon>
        <taxon>Sordariomycetes</taxon>
        <taxon>Hypocreomycetidae</taxon>
        <taxon>Hypocreales</taxon>
        <taxon>Nectriaceae</taxon>
        <taxon>Neonectria</taxon>
    </lineage>
</organism>
<comment type="caution">
    <text evidence="10">The sequence shown here is derived from an EMBL/GenBank/DDBJ whole genome shotgun (WGS) entry which is preliminary data.</text>
</comment>
<keyword evidence="11" id="KW-1185">Reference proteome</keyword>
<evidence type="ECO:0000313" key="10">
    <source>
        <dbReference type="EMBL" id="KPM40585.1"/>
    </source>
</evidence>
<comment type="similarity">
    <text evidence="5">Belongs to the SAT4 family.</text>
</comment>
<dbReference type="InterPro" id="IPR052337">
    <property type="entry name" value="SAT4-like"/>
</dbReference>
<feature type="region of interest" description="Disordered" evidence="6">
    <location>
        <begin position="363"/>
        <end position="408"/>
    </location>
</feature>
<keyword evidence="4 7" id="KW-0472">Membrane</keyword>
<feature type="transmembrane region" description="Helical" evidence="7">
    <location>
        <begin position="132"/>
        <end position="152"/>
    </location>
</feature>
<evidence type="ECO:0000256" key="8">
    <source>
        <dbReference type="SAM" id="SignalP"/>
    </source>
</evidence>
<dbReference type="GO" id="GO:0016020">
    <property type="term" value="C:membrane"/>
    <property type="evidence" value="ECO:0007669"/>
    <property type="project" value="UniProtKB-SubCell"/>
</dbReference>
<feature type="transmembrane region" description="Helical" evidence="7">
    <location>
        <begin position="100"/>
        <end position="120"/>
    </location>
</feature>
<evidence type="ECO:0000256" key="7">
    <source>
        <dbReference type="SAM" id="Phobius"/>
    </source>
</evidence>
<accession>A0A0P7AS55</accession>
<keyword evidence="3 7" id="KW-1133">Transmembrane helix</keyword>
<sequence>MWKSVWALLLLISIAGAQDTNVSQLLGNIPACGLQCYHFATGETSDDSLPAKSDFCNEEGSWAKSQDCILLECSVLDRLWINEIQIEACDEPVQTREKRFYYLLTAEIPAWIFPGLRLFSSWKSSDGVRWDDYVMLGCGALYTVYITCVHLMHHALFDIDSSTVNEQVVSSGLKMMYITEKFGLLCLGLAKICIAHFYLRTFSSTRFRLVAYSTMILVAIPTIALVFVLIFQCSPISFVWNGWKADSDSQQCLDIRLLSYIKQGFDIGQNVLLLTIPLPFLCQLNMSLRAKLGAVIMFVLGILAVAMSSLRLQCIIAEGATKNEPWDYTDRLIWIGIEISALIIIACLPSVWKLCGSSPPSNTPVYTTAPRQTRFNKDKPLPPITTKIRKKASVSRKPSRGVYSGSKGTVTESQLQLDLQLGDKARGDVWTQIKGGHRFSGFSMISHMGDRLGIRVKTTTTTQVEVDDSDGEEDRVMTPRPGPLSP</sequence>
<dbReference type="PANTHER" id="PTHR33048:SF47">
    <property type="entry name" value="INTEGRAL MEMBRANE PROTEIN-RELATED"/>
    <property type="match status" value="1"/>
</dbReference>
<evidence type="ECO:0000259" key="9">
    <source>
        <dbReference type="Pfam" id="PF20684"/>
    </source>
</evidence>
<feature type="domain" description="Rhodopsin" evidence="9">
    <location>
        <begin position="116"/>
        <end position="355"/>
    </location>
</feature>
<feature type="compositionally biased region" description="Basic residues" evidence="6">
    <location>
        <begin position="387"/>
        <end position="399"/>
    </location>
</feature>
<dbReference type="InterPro" id="IPR049326">
    <property type="entry name" value="Rhodopsin_dom_fungi"/>
</dbReference>
<name>A0A0P7AS55_9HYPO</name>
<evidence type="ECO:0000256" key="4">
    <source>
        <dbReference type="ARBA" id="ARBA00023136"/>
    </source>
</evidence>
<feature type="signal peptide" evidence="8">
    <location>
        <begin position="1"/>
        <end position="17"/>
    </location>
</feature>
<feature type="region of interest" description="Disordered" evidence="6">
    <location>
        <begin position="456"/>
        <end position="486"/>
    </location>
</feature>
<protein>
    <recommendedName>
        <fullName evidence="9">Rhodopsin domain-containing protein</fullName>
    </recommendedName>
</protein>
<proteinExistence type="inferred from homology"/>
<feature type="transmembrane region" description="Helical" evidence="7">
    <location>
        <begin position="182"/>
        <end position="199"/>
    </location>
</feature>
<dbReference type="OrthoDB" id="2496787at2759"/>
<dbReference type="EMBL" id="LKCW01000080">
    <property type="protein sequence ID" value="KPM40585.1"/>
    <property type="molecule type" value="Genomic_DNA"/>
</dbReference>
<feature type="transmembrane region" description="Helical" evidence="7">
    <location>
        <begin position="292"/>
        <end position="312"/>
    </location>
</feature>
<gene>
    <name evidence="10" type="ORF">AK830_g5929</name>
</gene>
<feature type="compositionally biased region" description="Polar residues" evidence="6">
    <location>
        <begin position="363"/>
        <end position="373"/>
    </location>
</feature>
<dbReference type="PANTHER" id="PTHR33048">
    <property type="entry name" value="PTH11-LIKE INTEGRAL MEMBRANE PROTEIN (AFU_ORTHOLOGUE AFUA_5G11245)"/>
    <property type="match status" value="1"/>
</dbReference>
<evidence type="ECO:0000256" key="6">
    <source>
        <dbReference type="SAM" id="MobiDB-lite"/>
    </source>
</evidence>
<feature type="transmembrane region" description="Helical" evidence="7">
    <location>
        <begin position="332"/>
        <end position="352"/>
    </location>
</feature>